<reference evidence="3 4" key="1">
    <citation type="submission" date="2022-12" db="EMBL/GenBank/DDBJ databases">
        <title>Microbacterium terricola strain KV-448 chromosome, complete genome.</title>
        <authorList>
            <person name="Oshima T."/>
            <person name="Moriya T."/>
            <person name="Bessho Y."/>
        </authorList>
    </citation>
    <scope>NUCLEOTIDE SEQUENCE [LARGE SCALE GENOMIC DNA]</scope>
    <source>
        <strain evidence="3 4">KV-448</strain>
    </source>
</reference>
<feature type="chain" id="PRO_5046728239" description="Sortase" evidence="2">
    <location>
        <begin position="28"/>
        <end position="183"/>
    </location>
</feature>
<keyword evidence="2" id="KW-0732">Signal</keyword>
<evidence type="ECO:0000313" key="3">
    <source>
        <dbReference type="EMBL" id="BDV29751.1"/>
    </source>
</evidence>
<accession>A0ABM8DVV1</accession>
<dbReference type="Gene3D" id="2.60.40.230">
    <property type="entry name" value="Neocarzinostatin-like"/>
    <property type="match status" value="1"/>
</dbReference>
<proteinExistence type="predicted"/>
<dbReference type="EMBL" id="AP027141">
    <property type="protein sequence ID" value="BDV29751.1"/>
    <property type="molecule type" value="Genomic_DNA"/>
</dbReference>
<keyword evidence="1" id="KW-0472">Membrane</keyword>
<name>A0ABM8DVV1_9MICO</name>
<keyword evidence="4" id="KW-1185">Reference proteome</keyword>
<organism evidence="3 4">
    <name type="scientific">Microbacterium terricola</name>
    <dbReference type="NCBI Taxonomy" id="344163"/>
    <lineage>
        <taxon>Bacteria</taxon>
        <taxon>Bacillati</taxon>
        <taxon>Actinomycetota</taxon>
        <taxon>Actinomycetes</taxon>
        <taxon>Micrococcales</taxon>
        <taxon>Microbacteriaceae</taxon>
        <taxon>Microbacterium</taxon>
    </lineage>
</organism>
<evidence type="ECO:0000313" key="4">
    <source>
        <dbReference type="Proteomes" id="UP001317779"/>
    </source>
</evidence>
<dbReference type="Proteomes" id="UP001317779">
    <property type="component" value="Chromosome"/>
</dbReference>
<sequence length="183" mass="17728">MKNSLKAFAAATLLAAALVATPMVANAATDEGYPPSSTVNGSVTVAPGGTVTVPFTGFEPNEGVSFTLTGENASGATLAFVKFAVVTADLGTKDADASGAVSATVTLPSNASGDYTLQATGEVSGAADPVILSTGVATGELGATGVDGNALLGLWIGGGALVLAGASIAVAGTVRRQRQRASI</sequence>
<keyword evidence="1" id="KW-1133">Transmembrane helix</keyword>
<evidence type="ECO:0008006" key="5">
    <source>
        <dbReference type="Google" id="ProtNLM"/>
    </source>
</evidence>
<protein>
    <recommendedName>
        <fullName evidence="5">Sortase</fullName>
    </recommendedName>
</protein>
<evidence type="ECO:0000256" key="2">
    <source>
        <dbReference type="SAM" id="SignalP"/>
    </source>
</evidence>
<keyword evidence="1" id="KW-0812">Transmembrane</keyword>
<gene>
    <name evidence="3" type="ORF">Microterr_04110</name>
</gene>
<feature type="transmembrane region" description="Helical" evidence="1">
    <location>
        <begin position="152"/>
        <end position="174"/>
    </location>
</feature>
<evidence type="ECO:0000256" key="1">
    <source>
        <dbReference type="SAM" id="Phobius"/>
    </source>
</evidence>
<dbReference type="RefSeq" id="WP_263796404.1">
    <property type="nucleotide sequence ID" value="NZ_AP027141.1"/>
</dbReference>
<feature type="signal peptide" evidence="2">
    <location>
        <begin position="1"/>
        <end position="27"/>
    </location>
</feature>